<name>A0A1H0UGY9_SELRU</name>
<keyword evidence="3" id="KW-0966">Cell projection</keyword>
<feature type="compositionally biased region" description="Polar residues" evidence="1">
    <location>
        <begin position="478"/>
        <end position="489"/>
    </location>
</feature>
<feature type="compositionally biased region" description="Basic and acidic residues" evidence="1">
    <location>
        <begin position="103"/>
        <end position="122"/>
    </location>
</feature>
<dbReference type="InterPro" id="IPR021136">
    <property type="entry name" value="Flagellar_hook_control-like_C"/>
</dbReference>
<organism evidence="3 4">
    <name type="scientific">Selenomonas ruminantium</name>
    <dbReference type="NCBI Taxonomy" id="971"/>
    <lineage>
        <taxon>Bacteria</taxon>
        <taxon>Bacillati</taxon>
        <taxon>Bacillota</taxon>
        <taxon>Negativicutes</taxon>
        <taxon>Selenomonadales</taxon>
        <taxon>Selenomonadaceae</taxon>
        <taxon>Selenomonas</taxon>
    </lineage>
</organism>
<evidence type="ECO:0000313" key="3">
    <source>
        <dbReference type="EMBL" id="SDP65477.1"/>
    </source>
</evidence>
<evidence type="ECO:0000313" key="4">
    <source>
        <dbReference type="Proteomes" id="UP000182412"/>
    </source>
</evidence>
<keyword evidence="3" id="KW-0282">Flagellum</keyword>
<keyword evidence="3" id="KW-0969">Cilium</keyword>
<dbReference type="Pfam" id="PF02120">
    <property type="entry name" value="Flg_hook"/>
    <property type="match status" value="1"/>
</dbReference>
<gene>
    <name evidence="3" type="ORF">SAMN05216366_1336</name>
</gene>
<feature type="region of interest" description="Disordered" evidence="1">
    <location>
        <begin position="1"/>
        <end position="123"/>
    </location>
</feature>
<dbReference type="CDD" id="cd17470">
    <property type="entry name" value="T3SS_Flik_C"/>
    <property type="match status" value="1"/>
</dbReference>
<feature type="compositionally biased region" description="Basic and acidic residues" evidence="1">
    <location>
        <begin position="87"/>
        <end position="96"/>
    </location>
</feature>
<feature type="region of interest" description="Disordered" evidence="1">
    <location>
        <begin position="645"/>
        <end position="675"/>
    </location>
</feature>
<dbReference type="Proteomes" id="UP000182412">
    <property type="component" value="Unassembled WGS sequence"/>
</dbReference>
<dbReference type="EMBL" id="FNJQ01000033">
    <property type="protein sequence ID" value="SDP65477.1"/>
    <property type="molecule type" value="Genomic_DNA"/>
</dbReference>
<proteinExistence type="predicted"/>
<dbReference type="AlphaFoldDB" id="A0A1H0UGY9"/>
<protein>
    <submittedName>
        <fullName evidence="3">Flagellar hook-length control protein FliK</fullName>
    </submittedName>
</protein>
<feature type="domain" description="Flagellar hook-length control protein-like C-terminal" evidence="2">
    <location>
        <begin position="568"/>
        <end position="640"/>
    </location>
</feature>
<dbReference type="Gene3D" id="3.30.750.140">
    <property type="match status" value="1"/>
</dbReference>
<sequence length="700" mass="74722">MNTASLMTISPQAGAAVKSQTPRMVGKTDASSAGTGKETFGDILGKAGEDVKNAMAKSPAEAQGSAGEARDAKINEDMSETEGTEVLSKDVGKRGEGTPQDSKPQKLREADGAAEKKSDPLEARIAPAAVMAFTMEGNAQLSMEAAPEPAQSAQNLQSLLPQSSEEAQKNKNFLAMLSGQQIKTSRAADEEGKIVVLDKTVGTEGLPAGKNQQGEPFNANLLFKQMGMEPVKDGAAVKANTLLEAQLGNQQLASQALNLQVQAEMADKNVLTNANPELEEDNAVPFKVMTPNLSAGEADYGRDTVLNAKGMALFQQSEETMPSRAVGEVMSQADLQQAGDKRPVVPPQMVQAAVKENNLSVDAWFGKAQIKVENAEEMPLPQPNDAIMPTNLRGNIQNNTQSNRQNAAMEIPARTGGEAFTVPEQGAVLRQPEQRQDASDKIQTSLANEMVEDGSEITVKPLHPDARQMGNRQEQDFRQQTPQQPSTETVAAKDGQAIQQLAEEAAGDKAPVTNVQGAPSGPVSVFQQDLADSIRGTERQAEVPSNRDVQDDFQVARQIVEQARLIRRGENTEMVIKLHPDHLGELTLKVSVSANGAVNASFHSDNAQVRTIIENSLVQLKQELNNQGLKVDNVDVYAGLGDGSLPQGEGQQAWQQNQSHNSSRAGSFMGNGEDYGEDAEAVAAMQQSESAAADGVDYRV</sequence>
<feature type="compositionally biased region" description="Low complexity" evidence="1">
    <location>
        <begin position="647"/>
        <end position="658"/>
    </location>
</feature>
<reference evidence="3 4" key="1">
    <citation type="submission" date="2016-10" db="EMBL/GenBank/DDBJ databases">
        <authorList>
            <person name="de Groot N.N."/>
        </authorList>
    </citation>
    <scope>NUCLEOTIDE SEQUENCE [LARGE SCALE GENOMIC DNA]</scope>
    <source>
        <strain evidence="3 4">S137</strain>
    </source>
</reference>
<evidence type="ECO:0000259" key="2">
    <source>
        <dbReference type="Pfam" id="PF02120"/>
    </source>
</evidence>
<feature type="compositionally biased region" description="Polar residues" evidence="1">
    <location>
        <begin position="1"/>
        <end position="11"/>
    </location>
</feature>
<evidence type="ECO:0000256" key="1">
    <source>
        <dbReference type="SAM" id="MobiDB-lite"/>
    </source>
</evidence>
<accession>A0A1H0UGY9</accession>
<dbReference type="InterPro" id="IPR038610">
    <property type="entry name" value="FliK-like_C_sf"/>
</dbReference>
<feature type="region of interest" description="Disordered" evidence="1">
    <location>
        <begin position="469"/>
        <end position="494"/>
    </location>
</feature>